<dbReference type="PANTHER" id="PTHR11328">
    <property type="entry name" value="MAJOR FACILITATOR SUPERFAMILY DOMAIN-CONTAINING PROTEIN"/>
    <property type="match status" value="1"/>
</dbReference>
<accession>A0A7Y0Q399</accession>
<feature type="transmembrane region" description="Helical" evidence="1">
    <location>
        <begin position="288"/>
        <end position="305"/>
    </location>
</feature>
<name>A0A7Y0Q399_9FIRM</name>
<dbReference type="GO" id="GO:0005886">
    <property type="term" value="C:plasma membrane"/>
    <property type="evidence" value="ECO:0007669"/>
    <property type="project" value="TreeGrafter"/>
</dbReference>
<feature type="transmembrane region" description="Helical" evidence="1">
    <location>
        <begin position="79"/>
        <end position="97"/>
    </location>
</feature>
<reference evidence="2 3" key="1">
    <citation type="submission" date="2020-04" db="EMBL/GenBank/DDBJ databases">
        <authorList>
            <person name="Zhang R."/>
            <person name="Schippers A."/>
        </authorList>
    </citation>
    <scope>NUCLEOTIDE SEQUENCE [LARGE SCALE GENOMIC DNA]</scope>
    <source>
        <strain evidence="2 3">DSM 109850</strain>
    </source>
</reference>
<feature type="transmembrane region" description="Helical" evidence="1">
    <location>
        <begin position="109"/>
        <end position="133"/>
    </location>
</feature>
<evidence type="ECO:0000256" key="1">
    <source>
        <dbReference type="SAM" id="Phobius"/>
    </source>
</evidence>
<evidence type="ECO:0000313" key="2">
    <source>
        <dbReference type="EMBL" id="NMP23342.1"/>
    </source>
</evidence>
<keyword evidence="1" id="KW-1133">Transmembrane helix</keyword>
<dbReference type="EMBL" id="JABBVZ010000048">
    <property type="protein sequence ID" value="NMP23342.1"/>
    <property type="molecule type" value="Genomic_DNA"/>
</dbReference>
<dbReference type="Pfam" id="PF13347">
    <property type="entry name" value="MFS_2"/>
    <property type="match status" value="1"/>
</dbReference>
<protein>
    <submittedName>
        <fullName evidence="2">MFS transporter</fullName>
    </submittedName>
</protein>
<comment type="caution">
    <text evidence="2">The sequence shown here is derived from an EMBL/GenBank/DDBJ whole genome shotgun (WGS) entry which is preliminary data.</text>
</comment>
<dbReference type="PANTHER" id="PTHR11328:SF24">
    <property type="entry name" value="MAJOR FACILITATOR SUPERFAMILY (MFS) PROFILE DOMAIN-CONTAINING PROTEIN"/>
    <property type="match status" value="1"/>
</dbReference>
<dbReference type="InterPro" id="IPR039672">
    <property type="entry name" value="MFS_2"/>
</dbReference>
<evidence type="ECO:0000313" key="3">
    <source>
        <dbReference type="Proteomes" id="UP000533476"/>
    </source>
</evidence>
<feature type="transmembrane region" description="Helical" evidence="1">
    <location>
        <begin position="50"/>
        <end position="67"/>
    </location>
</feature>
<feature type="transmembrane region" description="Helical" evidence="1">
    <location>
        <begin position="171"/>
        <end position="193"/>
    </location>
</feature>
<dbReference type="GO" id="GO:0008643">
    <property type="term" value="P:carbohydrate transport"/>
    <property type="evidence" value="ECO:0007669"/>
    <property type="project" value="InterPro"/>
</dbReference>
<dbReference type="RefSeq" id="WP_169100528.1">
    <property type="nucleotide sequence ID" value="NZ_JABBVZ010000048.1"/>
</dbReference>
<keyword evidence="1" id="KW-0472">Membrane</keyword>
<organism evidence="2 3">
    <name type="scientific">Sulfobacillus harzensis</name>
    <dbReference type="NCBI Taxonomy" id="2729629"/>
    <lineage>
        <taxon>Bacteria</taxon>
        <taxon>Bacillati</taxon>
        <taxon>Bacillota</taxon>
        <taxon>Clostridia</taxon>
        <taxon>Eubacteriales</taxon>
        <taxon>Clostridiales Family XVII. Incertae Sedis</taxon>
        <taxon>Sulfobacillus</taxon>
    </lineage>
</organism>
<sequence>MNKRIPAWKLVTYSANQFGINLLWQAFNTVAVFFYVTVLKVPGATLSTGLIAYGVLNAFLNLGAGYLSDRTHTRWGRRIPYVVLGSLPFGLAFYGLFNPPHWGSSGLVIYFLAFTFIFDLFFTFTALNATALYPEMYQEPGQRSFVAALQQMFGIADLILGVAFAKTLGLTIGWAAMGLIFGLIGALSLYVSVLGSFEDPRYSDQPLAFRQAISETFKNRRFVTFVLASFLIQLVTTMLTTVSSFYSKYVVPLTPLESSIFMGSIFIIAIPVSFVWAKVSLKVGSARATMLSTTLCLVTLLLFLVDRSPLMVMITGAILGFSVSGFLVLLNVVLAEIIDFDALTTGKRREGMYLGMNGFIIRIGLSVQYAIMAAFFAVSRYNARLAVEPSSVIWGFRILQSAVPAIFLAIALLFLKAYRRQVSAADGLNETALGGQP</sequence>
<feature type="transmembrane region" description="Helical" evidence="1">
    <location>
        <begin position="311"/>
        <end position="338"/>
    </location>
</feature>
<feature type="transmembrane region" description="Helical" evidence="1">
    <location>
        <begin position="359"/>
        <end position="378"/>
    </location>
</feature>
<feature type="transmembrane region" description="Helical" evidence="1">
    <location>
        <begin position="398"/>
        <end position="415"/>
    </location>
</feature>
<dbReference type="SUPFAM" id="SSF103473">
    <property type="entry name" value="MFS general substrate transporter"/>
    <property type="match status" value="1"/>
</dbReference>
<feature type="transmembrane region" description="Helical" evidence="1">
    <location>
        <begin position="258"/>
        <end position="276"/>
    </location>
</feature>
<feature type="transmembrane region" description="Helical" evidence="1">
    <location>
        <begin position="20"/>
        <end position="38"/>
    </location>
</feature>
<dbReference type="Proteomes" id="UP000533476">
    <property type="component" value="Unassembled WGS sequence"/>
</dbReference>
<proteinExistence type="predicted"/>
<feature type="transmembrane region" description="Helical" evidence="1">
    <location>
        <begin position="222"/>
        <end position="246"/>
    </location>
</feature>
<gene>
    <name evidence="2" type="ORF">HIJ39_13435</name>
</gene>
<keyword evidence="1" id="KW-0812">Transmembrane</keyword>
<dbReference type="AlphaFoldDB" id="A0A7Y0Q399"/>
<feature type="transmembrane region" description="Helical" evidence="1">
    <location>
        <begin position="145"/>
        <end position="165"/>
    </location>
</feature>
<dbReference type="GO" id="GO:0015293">
    <property type="term" value="F:symporter activity"/>
    <property type="evidence" value="ECO:0007669"/>
    <property type="project" value="InterPro"/>
</dbReference>
<keyword evidence="3" id="KW-1185">Reference proteome</keyword>
<dbReference type="InterPro" id="IPR036259">
    <property type="entry name" value="MFS_trans_sf"/>
</dbReference>
<dbReference type="Gene3D" id="1.20.1250.20">
    <property type="entry name" value="MFS general substrate transporter like domains"/>
    <property type="match status" value="2"/>
</dbReference>